<evidence type="ECO:0000313" key="3">
    <source>
        <dbReference type="WBParaSite" id="SCUD_0001288901-mRNA-1"/>
    </source>
</evidence>
<dbReference type="WBParaSite" id="SCUD_0001288901-mRNA-1">
    <property type="protein sequence ID" value="SCUD_0001288901-mRNA-1"/>
    <property type="gene ID" value="SCUD_0001288901"/>
</dbReference>
<proteinExistence type="predicted"/>
<reference evidence="1 2" key="2">
    <citation type="submission" date="2018-11" db="EMBL/GenBank/DDBJ databases">
        <authorList>
            <consortium name="Pathogen Informatics"/>
        </authorList>
    </citation>
    <scope>NUCLEOTIDE SEQUENCE [LARGE SCALE GENOMIC DNA]</scope>
    <source>
        <strain evidence="1">Dakar</strain>
        <strain evidence="2">Dakar, Senegal</strain>
    </source>
</reference>
<dbReference type="AlphaFoldDB" id="A0A183KCZ5"/>
<organism evidence="3">
    <name type="scientific">Schistosoma curassoni</name>
    <dbReference type="NCBI Taxonomy" id="6186"/>
    <lineage>
        <taxon>Eukaryota</taxon>
        <taxon>Metazoa</taxon>
        <taxon>Spiralia</taxon>
        <taxon>Lophotrochozoa</taxon>
        <taxon>Platyhelminthes</taxon>
        <taxon>Trematoda</taxon>
        <taxon>Digenea</taxon>
        <taxon>Strigeidida</taxon>
        <taxon>Schistosomatoidea</taxon>
        <taxon>Schistosomatidae</taxon>
        <taxon>Schistosoma</taxon>
    </lineage>
</organism>
<dbReference type="Proteomes" id="UP000279833">
    <property type="component" value="Unassembled WGS sequence"/>
</dbReference>
<evidence type="ECO:0000313" key="1">
    <source>
        <dbReference type="EMBL" id="VDP50457.1"/>
    </source>
</evidence>
<accession>A0A183KCZ5</accession>
<sequence>MKYNYQADVLGHLVNTMLNENGYLLNPWVIVTKYFPNVNHSNAYEQDHWHRHYHYYLVY</sequence>
<evidence type="ECO:0000313" key="2">
    <source>
        <dbReference type="Proteomes" id="UP000279833"/>
    </source>
</evidence>
<gene>
    <name evidence="1" type="ORF">SCUD_LOCUS12886</name>
</gene>
<name>A0A183KCZ5_9TREM</name>
<protein>
    <submittedName>
        <fullName evidence="3">Phage protein</fullName>
    </submittedName>
</protein>
<dbReference type="EMBL" id="UZAK01035444">
    <property type="protein sequence ID" value="VDP50457.1"/>
    <property type="molecule type" value="Genomic_DNA"/>
</dbReference>
<reference evidence="3" key="1">
    <citation type="submission" date="2016-06" db="UniProtKB">
        <authorList>
            <consortium name="WormBaseParasite"/>
        </authorList>
    </citation>
    <scope>IDENTIFICATION</scope>
</reference>
<keyword evidence="2" id="KW-1185">Reference proteome</keyword>